<sequence>MAGNRLTDYNGIHYVYDPLGNLSERHNHATGESQYYRYDADNQLTEARIEQEGRRSEHWHYRYDALGRRVSKQNARNQTETRFLWEGSRLLQEYSDKATYTYVYTEQGSYEPLAQIVQTANRDGSKADRQILYYHNDQIGIPREMTDAEGNIVWRGEYGGWGKLNNAENANLKEDVHQPFRLQNQYADKETGLHYNFFRYYDPHCGRFTQQDPIGLMGGDNLYRFGNSTQGWIDLLGLEGQTVLQKIDNYLTGAYIEGSATAGLGLAASCEYAGKGKVSCSIALTAGASLEAGAGISKTVGKKDDGSYAEICATVKPGVSVGACGGSNLKRKAKPYGTGKAGVGAGAGLTANIGYQKTIDFLAPLPKAQPQYLPKGMQLPPGIDPKNVHPNYIFNNMRF</sequence>
<feature type="domain" description="RHS protein conserved region" evidence="1">
    <location>
        <begin position="131"/>
        <end position="166"/>
    </location>
</feature>
<dbReference type="PANTHER" id="PTHR32305:SF15">
    <property type="entry name" value="PROTEIN RHSA-RELATED"/>
    <property type="match status" value="1"/>
</dbReference>
<dbReference type="PRINTS" id="PR00394">
    <property type="entry name" value="RHSPROTEIN"/>
</dbReference>
<dbReference type="NCBIfam" id="TIGR03696">
    <property type="entry name" value="Rhs_assc_core"/>
    <property type="match status" value="1"/>
</dbReference>
<dbReference type="InterPro" id="IPR050708">
    <property type="entry name" value="T6SS_VgrG/RHS"/>
</dbReference>
<gene>
    <name evidence="2" type="primary">wapA_18</name>
    <name evidence="2" type="ORF">NCTC10296_02083</name>
</gene>
<dbReference type="Pfam" id="PF03527">
    <property type="entry name" value="RHS"/>
    <property type="match status" value="1"/>
</dbReference>
<dbReference type="EMBL" id="LR134313">
    <property type="protein sequence ID" value="VEF02983.1"/>
    <property type="molecule type" value="Genomic_DNA"/>
</dbReference>
<dbReference type="InterPro" id="IPR022385">
    <property type="entry name" value="Rhs_assc_core"/>
</dbReference>
<dbReference type="KEGG" id="nci:NCTC10296_02083"/>
<name>A0A3S4SNE9_9NEIS</name>
<protein>
    <submittedName>
        <fullName evidence="2">Cell wall-associated polypeptide CWBP200</fullName>
    </submittedName>
</protein>
<keyword evidence="3" id="KW-1185">Reference proteome</keyword>
<organism evidence="2 3">
    <name type="scientific">Neisseria canis</name>
    <dbReference type="NCBI Taxonomy" id="493"/>
    <lineage>
        <taxon>Bacteria</taxon>
        <taxon>Pseudomonadati</taxon>
        <taxon>Pseudomonadota</taxon>
        <taxon>Betaproteobacteria</taxon>
        <taxon>Neisseriales</taxon>
        <taxon>Neisseriaceae</taxon>
        <taxon>Neisseria</taxon>
    </lineage>
</organism>
<dbReference type="AlphaFoldDB" id="A0A3S4SNE9"/>
<dbReference type="PANTHER" id="PTHR32305">
    <property type="match status" value="1"/>
</dbReference>
<evidence type="ECO:0000313" key="3">
    <source>
        <dbReference type="Proteomes" id="UP000279284"/>
    </source>
</evidence>
<dbReference type="RefSeq" id="WP_126326755.1">
    <property type="nucleotide sequence ID" value="NZ_LR134313.1"/>
</dbReference>
<evidence type="ECO:0000259" key="1">
    <source>
        <dbReference type="Pfam" id="PF03527"/>
    </source>
</evidence>
<proteinExistence type="predicted"/>
<dbReference type="InterPro" id="IPR031325">
    <property type="entry name" value="RHS_repeat"/>
</dbReference>
<dbReference type="InterPro" id="IPR001826">
    <property type="entry name" value="RHS"/>
</dbReference>
<dbReference type="Gene3D" id="2.180.10.10">
    <property type="entry name" value="RHS repeat-associated core"/>
    <property type="match status" value="1"/>
</dbReference>
<evidence type="ECO:0000313" key="2">
    <source>
        <dbReference type="EMBL" id="VEF02983.1"/>
    </source>
</evidence>
<dbReference type="Pfam" id="PF05593">
    <property type="entry name" value="RHS_repeat"/>
    <property type="match status" value="1"/>
</dbReference>
<reference evidence="2 3" key="1">
    <citation type="submission" date="2018-12" db="EMBL/GenBank/DDBJ databases">
        <authorList>
            <consortium name="Pathogen Informatics"/>
        </authorList>
    </citation>
    <scope>NUCLEOTIDE SEQUENCE [LARGE SCALE GENOMIC DNA]</scope>
    <source>
        <strain evidence="2 3">NCTC10296</strain>
    </source>
</reference>
<accession>A0A3S4SNE9</accession>
<dbReference type="Proteomes" id="UP000279284">
    <property type="component" value="Chromosome"/>
</dbReference>